<organism evidence="2 3">
    <name type="scientific">Cnephaeus nilssonii</name>
    <name type="common">Northern bat</name>
    <name type="synonym">Eptesicus nilssonii</name>
    <dbReference type="NCBI Taxonomy" id="3371016"/>
    <lineage>
        <taxon>Eukaryota</taxon>
        <taxon>Metazoa</taxon>
        <taxon>Chordata</taxon>
        <taxon>Craniata</taxon>
        <taxon>Vertebrata</taxon>
        <taxon>Euteleostomi</taxon>
        <taxon>Mammalia</taxon>
        <taxon>Eutheria</taxon>
        <taxon>Laurasiatheria</taxon>
        <taxon>Chiroptera</taxon>
        <taxon>Yangochiroptera</taxon>
        <taxon>Vespertilionidae</taxon>
        <taxon>Cnephaeus</taxon>
    </lineage>
</organism>
<name>A0AA40HSD5_CNENI</name>
<gene>
    <name evidence="2" type="ORF">QTO34_003782</name>
</gene>
<dbReference type="AlphaFoldDB" id="A0AA40HSD5"/>
<feature type="region of interest" description="Disordered" evidence="1">
    <location>
        <begin position="407"/>
        <end position="427"/>
    </location>
</feature>
<dbReference type="Gene3D" id="3.60.20.10">
    <property type="entry name" value="Glutamine Phosphoribosylpyrophosphate, subunit 1, domain 1"/>
    <property type="match status" value="1"/>
</dbReference>
<dbReference type="EMBL" id="JAULJE010000013">
    <property type="protein sequence ID" value="KAK1335982.1"/>
    <property type="molecule type" value="Genomic_DNA"/>
</dbReference>
<accession>A0AA40HSD5</accession>
<dbReference type="SUPFAM" id="SSF56235">
    <property type="entry name" value="N-terminal nucleophile aminohydrolases (Ntn hydrolases)"/>
    <property type="match status" value="1"/>
</dbReference>
<feature type="compositionally biased region" description="Polar residues" evidence="1">
    <location>
        <begin position="414"/>
        <end position="427"/>
    </location>
</feature>
<dbReference type="Proteomes" id="UP001177744">
    <property type="component" value="Unassembled WGS sequence"/>
</dbReference>
<feature type="region of interest" description="Disordered" evidence="1">
    <location>
        <begin position="103"/>
        <end position="139"/>
    </location>
</feature>
<dbReference type="InterPro" id="IPR029055">
    <property type="entry name" value="Ntn_hydrolases_N"/>
</dbReference>
<keyword evidence="3" id="KW-1185">Reference proteome</keyword>
<evidence type="ECO:0000313" key="2">
    <source>
        <dbReference type="EMBL" id="KAK1335982.1"/>
    </source>
</evidence>
<reference evidence="2" key="1">
    <citation type="submission" date="2023-06" db="EMBL/GenBank/DDBJ databases">
        <title>Reference genome for the Northern bat (Eptesicus nilssonii), a most northern bat species.</title>
        <authorList>
            <person name="Laine V.N."/>
            <person name="Pulliainen A.T."/>
            <person name="Lilley T.M."/>
        </authorList>
    </citation>
    <scope>NUCLEOTIDE SEQUENCE</scope>
    <source>
        <strain evidence="2">BLF_Eptnil</strain>
        <tissue evidence="2">Kidney</tissue>
    </source>
</reference>
<evidence type="ECO:0000313" key="3">
    <source>
        <dbReference type="Proteomes" id="UP001177744"/>
    </source>
</evidence>
<sequence>MICALIFCKPVSLLTIFDCRTVSIGAHSQLAHIHLDRHMSEFMECNLNELVKHNLHALRETLSTEQDLTMKNVSIGIVGKDLEFMIYNDDNDVSPFLEGLGERPQRKAHVPRQHSQGVQPPETARQNQQISTTPPHQETVFDAPSAMSVEKDIMFTFTEKTVHDLRFGSREAISNSYKGHNRDSSQVQRALVGMRAKPVEESFNPVPQQGESVCVCRLTQKVFNASQLLESSLGELELIHGKVAGGKWDIAELSRAEIGVLRTSTAAEGACRGHTAVPLNGRVAPLSNRGPSKVGELGACLLRHQAFQKPLLSRRLLKGLVHQRTGTQLHREKRKREQQGLADRLSLTRRDYHRCGHSPDCGTPAWSPCHLEGENSLFRNSSAPPPRQALELPCDPAATPVKILLPHLRPLDPGTSTSKGASLRSSK</sequence>
<protein>
    <submittedName>
        <fullName evidence="2">Uncharacterized protein</fullName>
    </submittedName>
</protein>
<feature type="compositionally biased region" description="Polar residues" evidence="1">
    <location>
        <begin position="113"/>
        <end position="136"/>
    </location>
</feature>
<evidence type="ECO:0000256" key="1">
    <source>
        <dbReference type="SAM" id="MobiDB-lite"/>
    </source>
</evidence>
<proteinExistence type="predicted"/>
<comment type="caution">
    <text evidence="2">The sequence shown here is derived from an EMBL/GenBank/DDBJ whole genome shotgun (WGS) entry which is preliminary data.</text>
</comment>